<organism evidence="4">
    <name type="scientific">marine sediment metagenome</name>
    <dbReference type="NCBI Taxonomy" id="412755"/>
    <lineage>
        <taxon>unclassified sequences</taxon>
        <taxon>metagenomes</taxon>
        <taxon>ecological metagenomes</taxon>
    </lineage>
</organism>
<dbReference type="PANTHER" id="PTHR11091:SF0">
    <property type="entry name" value="MALATE DEHYDROGENASE"/>
    <property type="match status" value="1"/>
</dbReference>
<dbReference type="Gene3D" id="1.10.1530.10">
    <property type="match status" value="1"/>
</dbReference>
<dbReference type="Gene3D" id="3.30.1370.60">
    <property type="entry name" value="Hypothetical oxidoreductase yiak, domain 2"/>
    <property type="match status" value="1"/>
</dbReference>
<dbReference type="InterPro" id="IPR003767">
    <property type="entry name" value="Malate/L-lactate_DH-like"/>
</dbReference>
<accession>X1QYT4</accession>
<dbReference type="AlphaFoldDB" id="X1QYT4"/>
<feature type="region of interest" description="Disordered" evidence="3">
    <location>
        <begin position="135"/>
        <end position="164"/>
    </location>
</feature>
<dbReference type="InterPro" id="IPR036111">
    <property type="entry name" value="Mal/L-sulfo/L-lacto_DH-like_sf"/>
</dbReference>
<evidence type="ECO:0000313" key="4">
    <source>
        <dbReference type="EMBL" id="GAI59961.1"/>
    </source>
</evidence>
<evidence type="ECO:0000256" key="1">
    <source>
        <dbReference type="ARBA" id="ARBA00006056"/>
    </source>
</evidence>
<feature type="non-terminal residue" evidence="4">
    <location>
        <position position="1"/>
    </location>
</feature>
<keyword evidence="2" id="KW-0560">Oxidoreductase</keyword>
<gene>
    <name evidence="4" type="ORF">S12H4_09882</name>
</gene>
<dbReference type="GO" id="GO:0016491">
    <property type="term" value="F:oxidoreductase activity"/>
    <property type="evidence" value="ECO:0007669"/>
    <property type="project" value="UniProtKB-KW"/>
</dbReference>
<comment type="similarity">
    <text evidence="1">Belongs to the LDH2/MDH2 oxidoreductase family.</text>
</comment>
<feature type="compositionally biased region" description="Basic and acidic residues" evidence="3">
    <location>
        <begin position="137"/>
        <end position="160"/>
    </location>
</feature>
<evidence type="ECO:0000256" key="3">
    <source>
        <dbReference type="SAM" id="MobiDB-lite"/>
    </source>
</evidence>
<comment type="caution">
    <text evidence="4">The sequence shown here is derived from an EMBL/GenBank/DDBJ whole genome shotgun (WGS) entry which is preliminary data.</text>
</comment>
<evidence type="ECO:0008006" key="5">
    <source>
        <dbReference type="Google" id="ProtNLM"/>
    </source>
</evidence>
<dbReference type="InterPro" id="IPR043143">
    <property type="entry name" value="Mal/L-sulf/L-lact_DH-like_NADP"/>
</dbReference>
<evidence type="ECO:0000256" key="2">
    <source>
        <dbReference type="ARBA" id="ARBA00023002"/>
    </source>
</evidence>
<proteinExistence type="inferred from homology"/>
<sequence length="296" mass="31384">NPKPKIFSRTPATATMDGDQGLGFVIGHHAMMEAIHRAEKTGAGFIAVRNSTHFGAAACYAMMALERDMIGMAMTNTVAVVVAPGSNKPAVGTNPLAVAVPAGKKPPFVLDMATSVVSGGKLEIARREGTSIPEGWAIDKEGKPATDPTKPKTDPTKRVFGEGGLLPLGGTPKLGSYKGFGLGVLVDILCGVLSGSSASILQESTPETRGNASDHFFGALRIDSFLPVENFKKSMDEMIEAFEALPTLPGVKKICVAGRYEAEIEKDRRANGIPLHPKVIQELQELAKELDIEYDL</sequence>
<dbReference type="SUPFAM" id="SSF89733">
    <property type="entry name" value="L-sulfolactate dehydrogenase-like"/>
    <property type="match status" value="1"/>
</dbReference>
<dbReference type="Pfam" id="PF02615">
    <property type="entry name" value="Ldh_2"/>
    <property type="match status" value="1"/>
</dbReference>
<reference evidence="4" key="1">
    <citation type="journal article" date="2014" name="Front. Microbiol.">
        <title>High frequency of phylogenetically diverse reductive dehalogenase-homologous genes in deep subseafloor sedimentary metagenomes.</title>
        <authorList>
            <person name="Kawai M."/>
            <person name="Futagami T."/>
            <person name="Toyoda A."/>
            <person name="Takaki Y."/>
            <person name="Nishi S."/>
            <person name="Hori S."/>
            <person name="Arai W."/>
            <person name="Tsubouchi T."/>
            <person name="Morono Y."/>
            <person name="Uchiyama I."/>
            <person name="Ito T."/>
            <person name="Fujiyama A."/>
            <person name="Inagaki F."/>
            <person name="Takami H."/>
        </authorList>
    </citation>
    <scope>NUCLEOTIDE SEQUENCE</scope>
    <source>
        <strain evidence="4">Expedition CK06-06</strain>
    </source>
</reference>
<dbReference type="InterPro" id="IPR043144">
    <property type="entry name" value="Mal/L-sulf/L-lact_DH-like_ah"/>
</dbReference>
<dbReference type="PANTHER" id="PTHR11091">
    <property type="entry name" value="OXIDOREDUCTASE-RELATED"/>
    <property type="match status" value="1"/>
</dbReference>
<protein>
    <recommendedName>
        <fullName evidence="5">Malate dehydrogenase</fullName>
    </recommendedName>
</protein>
<dbReference type="EMBL" id="BARW01004100">
    <property type="protein sequence ID" value="GAI59961.1"/>
    <property type="molecule type" value="Genomic_DNA"/>
</dbReference>
<name>X1QYT4_9ZZZZ</name>